<feature type="region of interest" description="Disordered" evidence="2">
    <location>
        <begin position="374"/>
        <end position="432"/>
    </location>
</feature>
<dbReference type="InterPro" id="IPR036770">
    <property type="entry name" value="Ankyrin_rpt-contain_sf"/>
</dbReference>
<feature type="region of interest" description="Disordered" evidence="2">
    <location>
        <begin position="1"/>
        <end position="66"/>
    </location>
</feature>
<feature type="region of interest" description="Disordered" evidence="2">
    <location>
        <begin position="253"/>
        <end position="279"/>
    </location>
</feature>
<organism evidence="3 4">
    <name type="scientific">Vitrella brassicaformis (strain CCMP3155)</name>
    <dbReference type="NCBI Taxonomy" id="1169540"/>
    <lineage>
        <taxon>Eukaryota</taxon>
        <taxon>Sar</taxon>
        <taxon>Alveolata</taxon>
        <taxon>Colpodellida</taxon>
        <taxon>Vitrellaceae</taxon>
        <taxon>Vitrella</taxon>
    </lineage>
</organism>
<feature type="region of interest" description="Disordered" evidence="2">
    <location>
        <begin position="477"/>
        <end position="503"/>
    </location>
</feature>
<feature type="compositionally biased region" description="Gly residues" evidence="2">
    <location>
        <begin position="307"/>
        <end position="331"/>
    </location>
</feature>
<name>A0A0G4EV86_VITBC</name>
<feature type="compositionally biased region" description="Acidic residues" evidence="2">
    <location>
        <begin position="753"/>
        <end position="774"/>
    </location>
</feature>
<dbReference type="SUPFAM" id="SSF48403">
    <property type="entry name" value="Ankyrin repeat"/>
    <property type="match status" value="1"/>
</dbReference>
<dbReference type="InParanoid" id="A0A0G4EV86"/>
<dbReference type="EMBL" id="CDMY01000320">
    <property type="protein sequence ID" value="CEM02175.1"/>
    <property type="molecule type" value="Genomic_DNA"/>
</dbReference>
<dbReference type="VEuPathDB" id="CryptoDB:Vbra_13484"/>
<dbReference type="OrthoDB" id="6017at2759"/>
<feature type="compositionally biased region" description="Pro residues" evidence="2">
    <location>
        <begin position="651"/>
        <end position="663"/>
    </location>
</feature>
<dbReference type="InterPro" id="IPR036427">
    <property type="entry name" value="Bromodomain-like_sf"/>
</dbReference>
<dbReference type="InterPro" id="IPR002110">
    <property type="entry name" value="Ankyrin_rpt"/>
</dbReference>
<gene>
    <name evidence="3" type="ORF">Vbra_13484</name>
</gene>
<feature type="compositionally biased region" description="Basic and acidic residues" evidence="2">
    <location>
        <begin position="798"/>
        <end position="809"/>
    </location>
</feature>
<evidence type="ECO:0000313" key="3">
    <source>
        <dbReference type="EMBL" id="CEM02175.1"/>
    </source>
</evidence>
<dbReference type="AlphaFoldDB" id="A0A0G4EV86"/>
<feature type="compositionally biased region" description="Low complexity" evidence="2">
    <location>
        <begin position="410"/>
        <end position="426"/>
    </location>
</feature>
<proteinExistence type="predicted"/>
<feature type="compositionally biased region" description="Basic and acidic residues" evidence="2">
    <location>
        <begin position="719"/>
        <end position="731"/>
    </location>
</feature>
<keyword evidence="4" id="KW-1185">Reference proteome</keyword>
<dbReference type="Pfam" id="PF12796">
    <property type="entry name" value="Ank_2"/>
    <property type="match status" value="1"/>
</dbReference>
<dbReference type="Gene3D" id="1.25.40.20">
    <property type="entry name" value="Ankyrin repeat-containing domain"/>
    <property type="match status" value="1"/>
</dbReference>
<protein>
    <submittedName>
        <fullName evidence="3">Uncharacterized protein</fullName>
    </submittedName>
</protein>
<evidence type="ECO:0000256" key="1">
    <source>
        <dbReference type="ARBA" id="ARBA00023117"/>
    </source>
</evidence>
<feature type="region of interest" description="Disordered" evidence="2">
    <location>
        <begin position="292"/>
        <end position="338"/>
    </location>
</feature>
<evidence type="ECO:0000256" key="2">
    <source>
        <dbReference type="SAM" id="MobiDB-lite"/>
    </source>
</evidence>
<feature type="compositionally biased region" description="Low complexity" evidence="2">
    <location>
        <begin position="664"/>
        <end position="687"/>
    </location>
</feature>
<sequence>MGLRPKPFGQDCDLRVPGVLRKPKTDKEKPIQGRPVEIGRMSSNQPQPPVNGEVHVAPSRPQATAPHPMMTRLVSLVKEKPIQEFREAIKNEPPEQWTRVDAFRSNLASYAVQRTNEHEAIEIVDEMYIKANVEPWALDHAAQNALFYAASYGKPLVIEHLLGQSGYRHKFDANARDNIDGLARTPVFWAAGSRNNAPEKHAEAIRMLAKYCKPAGLQIRTNKFNESVLHYAAHAGFAAAVETLLELGVKPSQGKAKHLPSHYIRNKVPGSQVKEDSPQEIAEKERLLFEAEAHSGRHRSAASSAALGGGKGSKSKGGGGGRSKKGGGGWRGRSRAGSQALQVAPVALAPAATQSPTFADASQMANLNLSAVSPSVSGVGEHKQQPPSEGLPLPPPPGLPLVGGVGLRDGGASVSAGRAQSSASGSLTGLTVDETGEPRRVYRLSVDLLGSHYPADSQALELFERLYPQFAKWDKAAPFKDPRPVNKPPNKKKGKSAAAKSRDPWVQKWEGKAKAFCRDMCKSMNCKLLLNAAKVLEFDAMDFFTPEGEAEHNLTFTEEVHKATENRVSLTDLPYGFEHYQKKLNNGQYKWLRDMVEDFNICINNARNYGQSNGNQLWIDSAHVTREYFDQEFKVNQLQQFLDAENRIFNHPPPPPPPQPQEPQEPQQPQQQEGPSASASASASADAPAPPPPPPTEEDTKVNGVGGSDEGASNRGQKRTRDDMEGEHGGEAGEAEGEGVGVVEPDAAGDGIGDGDEADEDAEADAPDEDDNMGEDCAPSGNEKMPDDEAGPPPAKKLHVESPKSHDHPMSSGDSGDRSVMPSDHDVTMGTAE</sequence>
<reference evidence="3 4" key="1">
    <citation type="submission" date="2014-11" db="EMBL/GenBank/DDBJ databases">
        <authorList>
            <person name="Zhu J."/>
            <person name="Qi W."/>
            <person name="Song R."/>
        </authorList>
    </citation>
    <scope>NUCLEOTIDE SEQUENCE [LARGE SCALE GENOMIC DNA]</scope>
</reference>
<accession>A0A0G4EV86</accession>
<evidence type="ECO:0000313" key="4">
    <source>
        <dbReference type="Proteomes" id="UP000041254"/>
    </source>
</evidence>
<dbReference type="Proteomes" id="UP000041254">
    <property type="component" value="Unassembled WGS sequence"/>
</dbReference>
<feature type="region of interest" description="Disordered" evidence="2">
    <location>
        <begin position="647"/>
        <end position="833"/>
    </location>
</feature>
<dbReference type="SUPFAM" id="SSF47370">
    <property type="entry name" value="Bromodomain"/>
    <property type="match status" value="1"/>
</dbReference>
<keyword evidence="1" id="KW-0103">Bromodomain</keyword>